<feature type="region of interest" description="Disordered" evidence="1">
    <location>
        <begin position="1"/>
        <end position="35"/>
    </location>
</feature>
<evidence type="ECO:0000256" key="1">
    <source>
        <dbReference type="SAM" id="MobiDB-lite"/>
    </source>
</evidence>
<name>A0A843WIY8_COLES</name>
<evidence type="ECO:0000313" key="2">
    <source>
        <dbReference type="EMBL" id="MQM06638.1"/>
    </source>
</evidence>
<dbReference type="AlphaFoldDB" id="A0A843WIY8"/>
<sequence length="97" mass="10397">MGRSTHPWLSRARPGSTEPGSGSSGRIGFGPTNPIPIPGFLNLVAEERKARDEMEEESRSRNRDSMMAMSNMMLRPFLFCGGDGGAGSGGRVVKVLT</sequence>
<reference evidence="2" key="1">
    <citation type="submission" date="2017-07" db="EMBL/GenBank/DDBJ databases">
        <title>Taro Niue Genome Assembly and Annotation.</title>
        <authorList>
            <person name="Atibalentja N."/>
            <person name="Keating K."/>
            <person name="Fields C.J."/>
        </authorList>
    </citation>
    <scope>NUCLEOTIDE SEQUENCE</scope>
    <source>
        <strain evidence="2">Niue_2</strain>
        <tissue evidence="2">Leaf</tissue>
    </source>
</reference>
<comment type="caution">
    <text evidence="2">The sequence shown here is derived from an EMBL/GenBank/DDBJ whole genome shotgun (WGS) entry which is preliminary data.</text>
</comment>
<proteinExistence type="predicted"/>
<keyword evidence="3" id="KW-1185">Reference proteome</keyword>
<protein>
    <submittedName>
        <fullName evidence="2">Uncharacterized protein</fullName>
    </submittedName>
</protein>
<organism evidence="2 3">
    <name type="scientific">Colocasia esculenta</name>
    <name type="common">Wild taro</name>
    <name type="synonym">Arum esculentum</name>
    <dbReference type="NCBI Taxonomy" id="4460"/>
    <lineage>
        <taxon>Eukaryota</taxon>
        <taxon>Viridiplantae</taxon>
        <taxon>Streptophyta</taxon>
        <taxon>Embryophyta</taxon>
        <taxon>Tracheophyta</taxon>
        <taxon>Spermatophyta</taxon>
        <taxon>Magnoliopsida</taxon>
        <taxon>Liliopsida</taxon>
        <taxon>Araceae</taxon>
        <taxon>Aroideae</taxon>
        <taxon>Colocasieae</taxon>
        <taxon>Colocasia</taxon>
    </lineage>
</organism>
<dbReference type="Proteomes" id="UP000652761">
    <property type="component" value="Unassembled WGS sequence"/>
</dbReference>
<evidence type="ECO:0000313" key="3">
    <source>
        <dbReference type="Proteomes" id="UP000652761"/>
    </source>
</evidence>
<gene>
    <name evidence="2" type="ORF">Taro_039467</name>
</gene>
<dbReference type="EMBL" id="NMUH01003679">
    <property type="protein sequence ID" value="MQM06638.1"/>
    <property type="molecule type" value="Genomic_DNA"/>
</dbReference>
<accession>A0A843WIY8</accession>